<dbReference type="InterPro" id="IPR029057">
    <property type="entry name" value="PRTase-like"/>
</dbReference>
<dbReference type="PANTHER" id="PTHR11608">
    <property type="entry name" value="BIFUNCTIONAL PROTEIN PYRR"/>
    <property type="match status" value="1"/>
</dbReference>
<dbReference type="CDD" id="cd06223">
    <property type="entry name" value="PRTases_typeI"/>
    <property type="match status" value="1"/>
</dbReference>
<keyword evidence="3 4" id="KW-0804">Transcription</keyword>
<evidence type="ECO:0000313" key="7">
    <source>
        <dbReference type="Proteomes" id="UP000009047"/>
    </source>
</evidence>
<dbReference type="GO" id="GO:0004845">
    <property type="term" value="F:uracil phosphoribosyltransferase activity"/>
    <property type="evidence" value="ECO:0007669"/>
    <property type="project" value="UniProtKB-UniRule"/>
</dbReference>
<evidence type="ECO:0000256" key="4">
    <source>
        <dbReference type="HAMAP-Rule" id="MF_01219"/>
    </source>
</evidence>
<proteinExistence type="inferred from homology"/>
<dbReference type="Proteomes" id="UP000009047">
    <property type="component" value="Chromosome"/>
</dbReference>
<accession>E1QFK1</accession>
<dbReference type="EC" id="2.4.2.9" evidence="4"/>
<keyword evidence="2 4" id="KW-0805">Transcription regulation</keyword>
<dbReference type="InterPro" id="IPR050137">
    <property type="entry name" value="PyrR_bifunctional"/>
</dbReference>
<gene>
    <name evidence="4" type="primary">pyrR</name>
    <name evidence="6" type="ordered locus">Deba_0967</name>
</gene>
<dbReference type="PANTHER" id="PTHR11608:SF0">
    <property type="entry name" value="BIFUNCTIONAL PROTEIN PYRR"/>
    <property type="match status" value="1"/>
</dbReference>
<keyword evidence="4 6" id="KW-0808">Transferase</keyword>
<dbReference type="STRING" id="644282.Deba_0967"/>
<dbReference type="RefSeq" id="WP_013257791.1">
    <property type="nucleotide sequence ID" value="NC_014365.1"/>
</dbReference>
<dbReference type="NCBIfam" id="NF003545">
    <property type="entry name" value="PRK05205.1-1"/>
    <property type="match status" value="1"/>
</dbReference>
<dbReference type="eggNOG" id="COG2065">
    <property type="taxonomic scope" value="Bacteria"/>
</dbReference>
<evidence type="ECO:0000256" key="3">
    <source>
        <dbReference type="ARBA" id="ARBA00023163"/>
    </source>
</evidence>
<sequence>MPASRSEIVLTAPQIARMIAALTSAIQAGSPAPAELCLVAIRRGGEELATRLAHGLARATGAPPKIGAIDITLYRDDWTMRTDRPVVRRTDITFPVDDREIILVDDVLFTGRTVRAALDELMDFGRPRVARLAVLVDRGGRELPIQPDYVGQTIACAKGERIDVLLGGTPGDDRVVRQRQAGAGLAGL</sequence>
<organism evidence="6 7">
    <name type="scientific">Desulfarculus baarsii (strain ATCC 33931 / DSM 2075 / LMG 7858 / VKM B-1802 / 2st14)</name>
    <dbReference type="NCBI Taxonomy" id="644282"/>
    <lineage>
        <taxon>Bacteria</taxon>
        <taxon>Pseudomonadati</taxon>
        <taxon>Thermodesulfobacteriota</taxon>
        <taxon>Desulfarculia</taxon>
        <taxon>Desulfarculales</taxon>
        <taxon>Desulfarculaceae</taxon>
        <taxon>Desulfarculus</taxon>
    </lineage>
</organism>
<name>E1QFK1_DESB2</name>
<dbReference type="AlphaFoldDB" id="E1QFK1"/>
<comment type="function">
    <text evidence="4">Regulates the transcription of the pyrimidine nucleotide (pyr) operon in response to exogenous pyrimidines.</text>
</comment>
<feature type="short sequence motif" description="PRPP-binding" evidence="4">
    <location>
        <begin position="101"/>
        <end position="113"/>
    </location>
</feature>
<dbReference type="HAMAP" id="MF_01219">
    <property type="entry name" value="PyrR"/>
    <property type="match status" value="1"/>
</dbReference>
<dbReference type="KEGG" id="dbr:Deba_0967"/>
<dbReference type="OrthoDB" id="9802227at2"/>
<dbReference type="GO" id="GO:0006355">
    <property type="term" value="P:regulation of DNA-templated transcription"/>
    <property type="evidence" value="ECO:0007669"/>
    <property type="project" value="UniProtKB-UniRule"/>
</dbReference>
<dbReference type="EMBL" id="CP002085">
    <property type="protein sequence ID" value="ADK84337.1"/>
    <property type="molecule type" value="Genomic_DNA"/>
</dbReference>
<feature type="domain" description="Phosphoribosyltransferase" evidence="5">
    <location>
        <begin position="10"/>
        <end position="154"/>
    </location>
</feature>
<dbReference type="Gene3D" id="3.40.50.2020">
    <property type="match status" value="1"/>
</dbReference>
<dbReference type="Pfam" id="PF00156">
    <property type="entry name" value="Pribosyltran"/>
    <property type="match status" value="1"/>
</dbReference>
<comment type="catalytic activity">
    <reaction evidence="4">
        <text>UMP + diphosphate = 5-phospho-alpha-D-ribose 1-diphosphate + uracil</text>
        <dbReference type="Rhea" id="RHEA:13017"/>
        <dbReference type="ChEBI" id="CHEBI:17568"/>
        <dbReference type="ChEBI" id="CHEBI:33019"/>
        <dbReference type="ChEBI" id="CHEBI:57865"/>
        <dbReference type="ChEBI" id="CHEBI:58017"/>
        <dbReference type="EC" id="2.4.2.9"/>
    </reaction>
</comment>
<dbReference type="NCBIfam" id="NF003549">
    <property type="entry name" value="PRK05205.1-5"/>
    <property type="match status" value="1"/>
</dbReference>
<evidence type="ECO:0000313" key="6">
    <source>
        <dbReference type="EMBL" id="ADK84337.1"/>
    </source>
</evidence>
<dbReference type="InterPro" id="IPR000836">
    <property type="entry name" value="PRTase_dom"/>
</dbReference>
<comment type="function">
    <text evidence="4">Also displays a weak uracil phosphoribosyltransferase activity which is not physiologically significant.</text>
</comment>
<evidence type="ECO:0000259" key="5">
    <source>
        <dbReference type="Pfam" id="PF00156"/>
    </source>
</evidence>
<dbReference type="HOGENOM" id="CLU_094234_0_0_7"/>
<dbReference type="InterPro" id="IPR023050">
    <property type="entry name" value="PyrR"/>
</dbReference>
<keyword evidence="4 6" id="KW-0328">Glycosyltransferase</keyword>
<evidence type="ECO:0000256" key="1">
    <source>
        <dbReference type="ARBA" id="ARBA00005565"/>
    </source>
</evidence>
<protein>
    <recommendedName>
        <fullName evidence="4">Bifunctional protein PyrR</fullName>
    </recommendedName>
    <domain>
        <recommendedName>
            <fullName evidence="4">Pyrimidine operon regulatory protein</fullName>
        </recommendedName>
    </domain>
    <domain>
        <recommendedName>
            <fullName evidence="4">Uracil phosphoribosyltransferase</fullName>
            <shortName evidence="4">UPRTase</shortName>
            <ecNumber evidence="4">2.4.2.9</ecNumber>
        </recommendedName>
    </domain>
</protein>
<comment type="similarity">
    <text evidence="1 4">Belongs to the purine/pyrimidine phosphoribosyltransferase family. PyrR subfamily.</text>
</comment>
<dbReference type="SUPFAM" id="SSF53271">
    <property type="entry name" value="PRTase-like"/>
    <property type="match status" value="1"/>
</dbReference>
<keyword evidence="7" id="KW-1185">Reference proteome</keyword>
<evidence type="ECO:0000256" key="2">
    <source>
        <dbReference type="ARBA" id="ARBA00023015"/>
    </source>
</evidence>
<reference evidence="6 7" key="1">
    <citation type="journal article" date="2010" name="Stand. Genomic Sci.">
        <title>Complete genome sequence of Desulfarculus baarsii type strain (2st14).</title>
        <authorList>
            <person name="Sun H."/>
            <person name="Spring S."/>
            <person name="Lapidus A."/>
            <person name="Davenport K."/>
            <person name="Del Rio T.G."/>
            <person name="Tice H."/>
            <person name="Nolan M."/>
            <person name="Copeland A."/>
            <person name="Cheng J.F."/>
            <person name="Lucas S."/>
            <person name="Tapia R."/>
            <person name="Goodwin L."/>
            <person name="Pitluck S."/>
            <person name="Ivanova N."/>
            <person name="Pagani I."/>
            <person name="Mavromatis K."/>
            <person name="Ovchinnikova G."/>
            <person name="Pati A."/>
            <person name="Chen A."/>
            <person name="Palaniappan K."/>
            <person name="Hauser L."/>
            <person name="Chang Y.J."/>
            <person name="Jeffries C.D."/>
            <person name="Detter J.C."/>
            <person name="Han C."/>
            <person name="Rohde M."/>
            <person name="Brambilla E."/>
            <person name="Goker M."/>
            <person name="Woyke T."/>
            <person name="Bristow J."/>
            <person name="Eisen J.A."/>
            <person name="Markowitz V."/>
            <person name="Hugenholtz P."/>
            <person name="Kyrpides N.C."/>
            <person name="Klenk H.P."/>
            <person name="Land M."/>
        </authorList>
    </citation>
    <scope>NUCLEOTIDE SEQUENCE [LARGE SCALE GENOMIC DNA]</scope>
    <source>
        <strain evidence="7">ATCC 33931 / DSM 2075 / LMG 7858 / VKM B-1802 / 2st14</strain>
    </source>
</reference>